<evidence type="ECO:0000313" key="1">
    <source>
        <dbReference type="EMBL" id="SVA91418.1"/>
    </source>
</evidence>
<accession>A0A381ZQ46</accession>
<dbReference type="Gene3D" id="1.20.1290.10">
    <property type="entry name" value="AhpD-like"/>
    <property type="match status" value="1"/>
</dbReference>
<dbReference type="AlphaFoldDB" id="A0A381ZQ46"/>
<dbReference type="EMBL" id="UINC01022227">
    <property type="protein sequence ID" value="SVA91418.1"/>
    <property type="molecule type" value="Genomic_DNA"/>
</dbReference>
<evidence type="ECO:0008006" key="2">
    <source>
        <dbReference type="Google" id="ProtNLM"/>
    </source>
</evidence>
<name>A0A381ZQ46_9ZZZZ</name>
<dbReference type="InterPro" id="IPR029032">
    <property type="entry name" value="AhpD-like"/>
</dbReference>
<organism evidence="1">
    <name type="scientific">marine metagenome</name>
    <dbReference type="NCBI Taxonomy" id="408172"/>
    <lineage>
        <taxon>unclassified sequences</taxon>
        <taxon>metagenomes</taxon>
        <taxon>ecological metagenomes</taxon>
    </lineage>
</organism>
<gene>
    <name evidence="1" type="ORF">METZ01_LOCUS144272</name>
</gene>
<reference evidence="1" key="1">
    <citation type="submission" date="2018-05" db="EMBL/GenBank/DDBJ databases">
        <authorList>
            <person name="Lanie J.A."/>
            <person name="Ng W.-L."/>
            <person name="Kazmierczak K.M."/>
            <person name="Andrzejewski T.M."/>
            <person name="Davidsen T.M."/>
            <person name="Wayne K.J."/>
            <person name="Tettelin H."/>
            <person name="Glass J.I."/>
            <person name="Rusch D."/>
            <person name="Podicherti R."/>
            <person name="Tsui H.-C.T."/>
            <person name="Winkler M.E."/>
        </authorList>
    </citation>
    <scope>NUCLEOTIDE SEQUENCE</scope>
</reference>
<proteinExistence type="predicted"/>
<protein>
    <recommendedName>
        <fullName evidence="2">Carboxymuconolactone decarboxylase-like domain-containing protein</fullName>
    </recommendedName>
</protein>
<sequence length="85" mass="9346">MSFGGPPDEVHQDKRIAAAVSLARLSIENPHKIADEDFEKLNSLFNREELSTLCSFIAFISGANKFGIIVGLSTEDLSTKKNYNS</sequence>
<dbReference type="SUPFAM" id="SSF69118">
    <property type="entry name" value="AhpD-like"/>
    <property type="match status" value="1"/>
</dbReference>